<protein>
    <recommendedName>
        <fullName evidence="4">DUF4377 domain-containing protein</fullName>
    </recommendedName>
</protein>
<reference evidence="3" key="1">
    <citation type="submission" date="2017-04" db="EMBL/GenBank/DDBJ databases">
        <authorList>
            <person name="Varghese N."/>
            <person name="Submissions S."/>
        </authorList>
    </citation>
    <scope>NUCLEOTIDE SEQUENCE [LARGE SCALE GENOMIC DNA]</scope>
</reference>
<keyword evidence="1" id="KW-0732">Signal</keyword>
<evidence type="ECO:0000256" key="1">
    <source>
        <dbReference type="SAM" id="SignalP"/>
    </source>
</evidence>
<name>A0A1Y6EVA5_9GAMM</name>
<dbReference type="RefSeq" id="WP_086434596.1">
    <property type="nucleotide sequence ID" value="NZ_FXWH01000001.1"/>
</dbReference>
<proteinExistence type="predicted"/>
<keyword evidence="3" id="KW-1185">Reference proteome</keyword>
<sequence>MRFTTFVRSVLLALSACYLLGCNDSSPEPVQPQEYTISAPSNPVYYGPGVALSPLIGVPAQLDNGQIIFVDDVFDFEYQFGTSYELRLVTFQTSDGTTYFKLVEVISAEPDAIGTSYIYSDVELTRGSFTEKSSGVFGFFGYSFLCAQNLDCASLVAISQSGGLVEVEFDYTGGAVPITLVRWN</sequence>
<evidence type="ECO:0008006" key="4">
    <source>
        <dbReference type="Google" id="ProtNLM"/>
    </source>
</evidence>
<organism evidence="2 3">
    <name type="scientific">Pseudidiomarina planktonica</name>
    <dbReference type="NCBI Taxonomy" id="1323738"/>
    <lineage>
        <taxon>Bacteria</taxon>
        <taxon>Pseudomonadati</taxon>
        <taxon>Pseudomonadota</taxon>
        <taxon>Gammaproteobacteria</taxon>
        <taxon>Alteromonadales</taxon>
        <taxon>Idiomarinaceae</taxon>
        <taxon>Pseudidiomarina</taxon>
    </lineage>
</organism>
<accession>A0A1Y6EVA5</accession>
<evidence type="ECO:0000313" key="3">
    <source>
        <dbReference type="Proteomes" id="UP000194450"/>
    </source>
</evidence>
<dbReference type="AlphaFoldDB" id="A0A1Y6EVA5"/>
<dbReference type="OrthoDB" id="6286825at2"/>
<feature type="signal peptide" evidence="1">
    <location>
        <begin position="1"/>
        <end position="21"/>
    </location>
</feature>
<gene>
    <name evidence="2" type="ORF">SAMN06297229_1539</name>
</gene>
<dbReference type="Proteomes" id="UP000194450">
    <property type="component" value="Unassembled WGS sequence"/>
</dbReference>
<dbReference type="EMBL" id="FXWH01000001">
    <property type="protein sequence ID" value="SMQ66487.1"/>
    <property type="molecule type" value="Genomic_DNA"/>
</dbReference>
<feature type="chain" id="PRO_5012734937" description="DUF4377 domain-containing protein" evidence="1">
    <location>
        <begin position="22"/>
        <end position="184"/>
    </location>
</feature>
<evidence type="ECO:0000313" key="2">
    <source>
        <dbReference type="EMBL" id="SMQ66487.1"/>
    </source>
</evidence>